<evidence type="ECO:0000256" key="3">
    <source>
        <dbReference type="ARBA" id="ARBA00022679"/>
    </source>
</evidence>
<evidence type="ECO:0000259" key="7">
    <source>
        <dbReference type="PROSITE" id="PS50011"/>
    </source>
</evidence>
<protein>
    <recommendedName>
        <fullName evidence="1">non-specific serine/threonine protein kinase</fullName>
        <ecNumber evidence="1">2.7.11.1</ecNumber>
    </recommendedName>
</protein>
<dbReference type="SMART" id="SM00220">
    <property type="entry name" value="S_TKc"/>
    <property type="match status" value="1"/>
</dbReference>
<dbReference type="NCBIfam" id="NF038151">
    <property type="entry name" value="lanthi_synth_III"/>
    <property type="match status" value="1"/>
</dbReference>
<comment type="caution">
    <text evidence="8">The sequence shown here is derived from an EMBL/GenBank/DDBJ whole genome shotgun (WGS) entry which is preliminary data.</text>
</comment>
<dbReference type="InterPro" id="IPR053524">
    <property type="entry name" value="Aerial_hyphae_peptide-synth"/>
</dbReference>
<dbReference type="Pfam" id="PF00069">
    <property type="entry name" value="Pkinase"/>
    <property type="match status" value="1"/>
</dbReference>
<dbReference type="InterPro" id="IPR000719">
    <property type="entry name" value="Prot_kinase_dom"/>
</dbReference>
<dbReference type="EMBL" id="JAAXLS010000014">
    <property type="protein sequence ID" value="NKQ55408.1"/>
    <property type="molecule type" value="Genomic_DNA"/>
</dbReference>
<gene>
    <name evidence="8" type="ORF">HFP15_21220</name>
</gene>
<dbReference type="PANTHER" id="PTHR43289:SF6">
    <property type="entry name" value="SERINE_THREONINE-PROTEIN KINASE NEKL-3"/>
    <property type="match status" value="1"/>
</dbReference>
<feature type="domain" description="Protein kinase" evidence="7">
    <location>
        <begin position="225"/>
        <end position="571"/>
    </location>
</feature>
<keyword evidence="6" id="KW-0067">ATP-binding</keyword>
<dbReference type="InterPro" id="IPR057929">
    <property type="entry name" value="RamC_N"/>
</dbReference>
<keyword evidence="9" id="KW-1185">Reference proteome</keyword>
<dbReference type="Pfam" id="PF25816">
    <property type="entry name" value="RamC_N"/>
    <property type="match status" value="1"/>
</dbReference>
<organism evidence="8 9">
    <name type="scientific">Amycolatopsis acididurans</name>
    <dbReference type="NCBI Taxonomy" id="2724524"/>
    <lineage>
        <taxon>Bacteria</taxon>
        <taxon>Bacillati</taxon>
        <taxon>Actinomycetota</taxon>
        <taxon>Actinomycetes</taxon>
        <taxon>Pseudonocardiales</taxon>
        <taxon>Pseudonocardiaceae</taxon>
        <taxon>Amycolatopsis</taxon>
    </lineage>
</organism>
<sequence>MDLEYEAYCFADPLFFDEQRGASHAEDDFAAVLAPLAHDWVTSESGVWRHLCPVWHELPDQGWKIHVSGTPSNVDRVLAVVHRHCLARDIAFKHLRTRAMVLAHNSKYAPREGSGKLATIYPKDEKELESTLLALDAELSGEPGPYILSDLRYGAGPLYVRYGGFAERWVEAGGRRVLAVRKPDGMLVPDERRPVFHLPDWVELPECLAPHLAARRSGDPRQFPYRVTSSLHFSNGGGVYLAEHKETGREVVLKEARPHAGLDRDHRDAVARLHREHEILERLEGIPGIPAAYERFVVWEHHFLAMRRVRGRPLGSWLARNYPLTRRDADERDLPAYADRALALLARLEGLLDAVHERGIVYGDLHPMNVLVDDDDQVSLVDFELAFEADGPGRPTLGAPGFKAPADRCGFAIDEYALAALKLWIFLPLNAMLEFAPGKLPGFADFARRRFGLPPAYVTAALDTLAPREGRADTELDKADPDWSLVRRSIAAGILASATPQRTDRLFPGDIEQFRVGGACFAVGAAGILHALHIGGGGRHPEYERWLIESVRREPPTRPGFHDGAHGIAYVLENFGHHGEADELLKASAGLVAQTDDHGLYSGLSGIALNLLHFAETREDKGFLAQAVRIAARIAGLPAEPVGKFAEAGLTNGWSGPALLFVRLYEHTGDQAWLDLADRALCRDLEECVTGDDGSLQVRDGQTRTLPYLGVGSAGIAVVAGLLAAHRPDAESAAKLPGLRESCRGEFVIQPGLLHGRAGLTPALGRDEAEAQLARLAWHAVPYGGGIAFPGNRLLRLSMDVATGGAGVLLALAALDGAPALPFLGGPRTPAVSGRGR</sequence>
<evidence type="ECO:0000313" key="9">
    <source>
        <dbReference type="Proteomes" id="UP000715441"/>
    </source>
</evidence>
<reference evidence="8 9" key="1">
    <citation type="submission" date="2020-04" db="EMBL/GenBank/DDBJ databases">
        <title>Novel species.</title>
        <authorList>
            <person name="Teo W.F.A."/>
            <person name="Lipun K."/>
            <person name="Srisuk N."/>
            <person name="Duangmal K."/>
        </authorList>
    </citation>
    <scope>NUCLEOTIDE SEQUENCE [LARGE SCALE GENOMIC DNA]</scope>
    <source>
        <strain evidence="8 9">K13G38</strain>
    </source>
</reference>
<keyword evidence="4" id="KW-0547">Nucleotide-binding</keyword>
<dbReference type="Gene3D" id="1.50.10.20">
    <property type="match status" value="1"/>
</dbReference>
<dbReference type="InterPro" id="IPR011009">
    <property type="entry name" value="Kinase-like_dom_sf"/>
</dbReference>
<evidence type="ECO:0000256" key="1">
    <source>
        <dbReference type="ARBA" id="ARBA00012513"/>
    </source>
</evidence>
<dbReference type="CDD" id="cd04791">
    <property type="entry name" value="LanC_SerThrkinase"/>
    <property type="match status" value="1"/>
</dbReference>
<dbReference type="Gene3D" id="1.10.510.10">
    <property type="entry name" value="Transferase(Phosphotransferase) domain 1"/>
    <property type="match status" value="1"/>
</dbReference>
<dbReference type="Gene3D" id="1.50.10.10">
    <property type="match status" value="1"/>
</dbReference>
<dbReference type="InterPro" id="IPR058053">
    <property type="entry name" value="RamC_C"/>
</dbReference>
<dbReference type="EC" id="2.7.11.1" evidence="1"/>
<dbReference type="SUPFAM" id="SSF56112">
    <property type="entry name" value="Protein kinase-like (PK-like)"/>
    <property type="match status" value="1"/>
</dbReference>
<evidence type="ECO:0000256" key="4">
    <source>
        <dbReference type="ARBA" id="ARBA00022741"/>
    </source>
</evidence>
<dbReference type="InterPro" id="IPR012341">
    <property type="entry name" value="6hp_glycosidase-like_sf"/>
</dbReference>
<evidence type="ECO:0000256" key="2">
    <source>
        <dbReference type="ARBA" id="ARBA00022527"/>
    </source>
</evidence>
<dbReference type="PROSITE" id="PS50011">
    <property type="entry name" value="PROTEIN_KINASE_DOM"/>
    <property type="match status" value="1"/>
</dbReference>
<evidence type="ECO:0000256" key="6">
    <source>
        <dbReference type="ARBA" id="ARBA00022840"/>
    </source>
</evidence>
<dbReference type="Proteomes" id="UP000715441">
    <property type="component" value="Unassembled WGS sequence"/>
</dbReference>
<keyword evidence="3" id="KW-0808">Transferase</keyword>
<keyword evidence="2" id="KW-0723">Serine/threonine-protein kinase</keyword>
<dbReference type="RefSeq" id="WP_168518299.1">
    <property type="nucleotide sequence ID" value="NZ_JAAXLS010000014.1"/>
</dbReference>
<dbReference type="PANTHER" id="PTHR43289">
    <property type="entry name" value="MITOGEN-ACTIVATED PROTEIN KINASE KINASE KINASE 20-RELATED"/>
    <property type="match status" value="1"/>
</dbReference>
<proteinExistence type="predicted"/>
<dbReference type="SMART" id="SM01260">
    <property type="entry name" value="LANC_like"/>
    <property type="match status" value="1"/>
</dbReference>
<name>A0ABX1J6M3_9PSEU</name>
<dbReference type="SUPFAM" id="SSF158745">
    <property type="entry name" value="LanC-like"/>
    <property type="match status" value="1"/>
</dbReference>
<dbReference type="InterPro" id="IPR007822">
    <property type="entry name" value="LANC-like"/>
</dbReference>
<keyword evidence="5 8" id="KW-0418">Kinase</keyword>
<dbReference type="GO" id="GO:0016301">
    <property type="term" value="F:kinase activity"/>
    <property type="evidence" value="ECO:0007669"/>
    <property type="project" value="UniProtKB-KW"/>
</dbReference>
<accession>A0ABX1J6M3</accession>
<evidence type="ECO:0000256" key="5">
    <source>
        <dbReference type="ARBA" id="ARBA00022777"/>
    </source>
</evidence>
<evidence type="ECO:0000313" key="8">
    <source>
        <dbReference type="EMBL" id="NKQ55408.1"/>
    </source>
</evidence>